<evidence type="ECO:0000313" key="2">
    <source>
        <dbReference type="EMBL" id="TXE15977.1"/>
    </source>
</evidence>
<reference evidence="2 3" key="1">
    <citation type="submission" date="2019-08" db="EMBL/GenBank/DDBJ databases">
        <title>Genome of Psychroserpens burtonensis ACAM 167.</title>
        <authorList>
            <person name="Bowman J.P."/>
        </authorList>
    </citation>
    <scope>NUCLEOTIDE SEQUENCE [LARGE SCALE GENOMIC DNA]</scope>
    <source>
        <strain evidence="2 3">ACAM 167</strain>
    </source>
</reference>
<dbReference type="Proteomes" id="UP000321938">
    <property type="component" value="Unassembled WGS sequence"/>
</dbReference>
<keyword evidence="1" id="KW-0732">Signal</keyword>
<dbReference type="OrthoDB" id="1448196at2"/>
<evidence type="ECO:0000313" key="3">
    <source>
        <dbReference type="Proteomes" id="UP000321938"/>
    </source>
</evidence>
<sequence length="181" mass="20308">MKNSLLLLLLTLLFGCNADDGPAPFSLEGKTYIVVAYEVEESMDLNGDGIFSTDLIIENNSEASLVPFGKRMQFLNDGRAYYPLNDFPIFGVVGEEQVTSYGAPAAEPASYVFNRPNIRFSLGDSITSNTILSDDNQIIITRFKPTELFSYVDNFDWRYFNESGEIETYTGDFIITLELQD</sequence>
<organism evidence="2 3">
    <name type="scientific">Psychroserpens burtonensis</name>
    <dbReference type="NCBI Taxonomy" id="49278"/>
    <lineage>
        <taxon>Bacteria</taxon>
        <taxon>Pseudomonadati</taxon>
        <taxon>Bacteroidota</taxon>
        <taxon>Flavobacteriia</taxon>
        <taxon>Flavobacteriales</taxon>
        <taxon>Flavobacteriaceae</taxon>
        <taxon>Psychroserpens</taxon>
    </lineage>
</organism>
<feature type="signal peptide" evidence="1">
    <location>
        <begin position="1"/>
        <end position="18"/>
    </location>
</feature>
<gene>
    <name evidence="2" type="ORF">ES692_14570</name>
</gene>
<dbReference type="PROSITE" id="PS51257">
    <property type="entry name" value="PROKAR_LIPOPROTEIN"/>
    <property type="match status" value="1"/>
</dbReference>
<proteinExistence type="predicted"/>
<keyword evidence="3" id="KW-1185">Reference proteome</keyword>
<evidence type="ECO:0000256" key="1">
    <source>
        <dbReference type="SAM" id="SignalP"/>
    </source>
</evidence>
<feature type="chain" id="PRO_5022959659" evidence="1">
    <location>
        <begin position="19"/>
        <end position="181"/>
    </location>
</feature>
<name>A0A5C7B5U7_9FLAO</name>
<dbReference type="EMBL" id="VOSB01000022">
    <property type="protein sequence ID" value="TXE15977.1"/>
    <property type="molecule type" value="Genomic_DNA"/>
</dbReference>
<accession>A0A5C7B5U7</accession>
<comment type="caution">
    <text evidence="2">The sequence shown here is derived from an EMBL/GenBank/DDBJ whole genome shotgun (WGS) entry which is preliminary data.</text>
</comment>
<protein>
    <submittedName>
        <fullName evidence="2">Uncharacterized protein</fullName>
    </submittedName>
</protein>
<dbReference type="AlphaFoldDB" id="A0A5C7B5U7"/>
<dbReference type="RefSeq" id="WP_147231960.1">
    <property type="nucleotide sequence ID" value="NZ_VOSB01000022.1"/>
</dbReference>